<protein>
    <submittedName>
        <fullName evidence="1">Uncharacterized protein</fullName>
    </submittedName>
</protein>
<reference evidence="1" key="1">
    <citation type="journal article" date="2015" name="Nature">
        <title>Complex archaea that bridge the gap between prokaryotes and eukaryotes.</title>
        <authorList>
            <person name="Spang A."/>
            <person name="Saw J.H."/>
            <person name="Jorgensen S.L."/>
            <person name="Zaremba-Niedzwiedzka K."/>
            <person name="Martijn J."/>
            <person name="Lind A.E."/>
            <person name="van Eijk R."/>
            <person name="Schleper C."/>
            <person name="Guy L."/>
            <person name="Ettema T.J."/>
        </authorList>
    </citation>
    <scope>NUCLEOTIDE SEQUENCE</scope>
</reference>
<proteinExistence type="predicted"/>
<gene>
    <name evidence="1" type="ORF">LCGC14_1740340</name>
</gene>
<sequence length="56" mass="6499">MNREKLIEALKEALMGYRIAIYTGNYIEYENIVKENLETIADSIIEDLGYENNSNI</sequence>
<name>A0A0F9HUG7_9ZZZZ</name>
<evidence type="ECO:0000313" key="1">
    <source>
        <dbReference type="EMBL" id="KKM06797.1"/>
    </source>
</evidence>
<comment type="caution">
    <text evidence="1">The sequence shown here is derived from an EMBL/GenBank/DDBJ whole genome shotgun (WGS) entry which is preliminary data.</text>
</comment>
<dbReference type="EMBL" id="LAZR01015911">
    <property type="protein sequence ID" value="KKM06797.1"/>
    <property type="molecule type" value="Genomic_DNA"/>
</dbReference>
<organism evidence="1">
    <name type="scientific">marine sediment metagenome</name>
    <dbReference type="NCBI Taxonomy" id="412755"/>
    <lineage>
        <taxon>unclassified sequences</taxon>
        <taxon>metagenomes</taxon>
        <taxon>ecological metagenomes</taxon>
    </lineage>
</organism>
<dbReference type="AlphaFoldDB" id="A0A0F9HUG7"/>
<accession>A0A0F9HUG7</accession>